<organism evidence="2 3">
    <name type="scientific">Elsinoe australis</name>
    <dbReference type="NCBI Taxonomy" id="40998"/>
    <lineage>
        <taxon>Eukaryota</taxon>
        <taxon>Fungi</taxon>
        <taxon>Dikarya</taxon>
        <taxon>Ascomycota</taxon>
        <taxon>Pezizomycotina</taxon>
        <taxon>Dothideomycetes</taxon>
        <taxon>Dothideomycetidae</taxon>
        <taxon>Myriangiales</taxon>
        <taxon>Elsinoaceae</taxon>
        <taxon>Elsinoe</taxon>
    </lineage>
</organism>
<name>A0A4U7B1Q6_9PEZI</name>
<dbReference type="AlphaFoldDB" id="A0A4U7B1Q6"/>
<feature type="transmembrane region" description="Helical" evidence="1">
    <location>
        <begin position="34"/>
        <end position="52"/>
    </location>
</feature>
<evidence type="ECO:0000313" key="2">
    <source>
        <dbReference type="EMBL" id="TKX22656.1"/>
    </source>
</evidence>
<accession>A0A4U7B1Q6</accession>
<keyword evidence="1" id="KW-1133">Transmembrane helix</keyword>
<keyword evidence="1" id="KW-0812">Transmembrane</keyword>
<feature type="transmembrane region" description="Helical" evidence="1">
    <location>
        <begin position="75"/>
        <end position="98"/>
    </location>
</feature>
<sequence length="207" mass="23552">MGLLPPWLLSRTATTPLNPRPHHPDPFTPKARKIVFYLLTLHLTASIVFWLLRCVETRFTPGAYTSRNPGPDLPILRRVSIMNIVLEALLFTALAIIVHRFRKGAMATRTAVVFFSVAVAYWLEVVGFAFWRRYYLFVNIALGGPMLGLSAGWLVYFGIMLARVGKMRKQEQIDVQLGRVPWRAETEGQKTAAERDVERRAADVMVR</sequence>
<dbReference type="EMBL" id="PTQR01000064">
    <property type="protein sequence ID" value="TKX22656.1"/>
    <property type="molecule type" value="Genomic_DNA"/>
</dbReference>
<feature type="transmembrane region" description="Helical" evidence="1">
    <location>
        <begin position="110"/>
        <end position="131"/>
    </location>
</feature>
<feature type="transmembrane region" description="Helical" evidence="1">
    <location>
        <begin position="137"/>
        <end position="159"/>
    </location>
</feature>
<protein>
    <submittedName>
        <fullName evidence="2">Uncharacterized protein</fullName>
    </submittedName>
</protein>
<keyword evidence="1" id="KW-0472">Membrane</keyword>
<evidence type="ECO:0000256" key="1">
    <source>
        <dbReference type="SAM" id="Phobius"/>
    </source>
</evidence>
<reference evidence="2 3" key="1">
    <citation type="submission" date="2018-02" db="EMBL/GenBank/DDBJ databases">
        <title>Draft genome sequences of Elsinoe sp., causing black scab on jojoba.</title>
        <authorList>
            <person name="Stodart B."/>
            <person name="Jeffress S."/>
            <person name="Ash G."/>
            <person name="Arun Chinnappa K."/>
        </authorList>
    </citation>
    <scope>NUCLEOTIDE SEQUENCE [LARGE SCALE GENOMIC DNA]</scope>
    <source>
        <strain evidence="2 3">Hillstone_2</strain>
    </source>
</reference>
<dbReference type="Proteomes" id="UP000308133">
    <property type="component" value="Unassembled WGS sequence"/>
</dbReference>
<evidence type="ECO:0000313" key="3">
    <source>
        <dbReference type="Proteomes" id="UP000308133"/>
    </source>
</evidence>
<gene>
    <name evidence="2" type="ORF">C1H76_5110</name>
</gene>
<proteinExistence type="predicted"/>
<comment type="caution">
    <text evidence="2">The sequence shown here is derived from an EMBL/GenBank/DDBJ whole genome shotgun (WGS) entry which is preliminary data.</text>
</comment>